<gene>
    <name evidence="3" type="ORF">METZ01_LOCUS323150</name>
</gene>
<dbReference type="SUPFAM" id="SSF51735">
    <property type="entry name" value="NAD(P)-binding Rossmann-fold domains"/>
    <property type="match status" value="1"/>
</dbReference>
<dbReference type="CDD" id="cd05233">
    <property type="entry name" value="SDR_c"/>
    <property type="match status" value="1"/>
</dbReference>
<name>A0A382PAL4_9ZZZZ</name>
<dbReference type="GO" id="GO:0016020">
    <property type="term" value="C:membrane"/>
    <property type="evidence" value="ECO:0007669"/>
    <property type="project" value="TreeGrafter"/>
</dbReference>
<proteinExistence type="inferred from homology"/>
<dbReference type="EMBL" id="UINC01105972">
    <property type="protein sequence ID" value="SVC70296.1"/>
    <property type="molecule type" value="Genomic_DNA"/>
</dbReference>
<dbReference type="PANTHER" id="PTHR44196">
    <property type="entry name" value="DEHYDROGENASE/REDUCTASE SDR FAMILY MEMBER 7B"/>
    <property type="match status" value="1"/>
</dbReference>
<sequence>MQPTNLEDGRVLVTGASSGIGRATALAFARSGATVIATARRDDELTQLCGEVDEGLIEAVPGDLTDPQFLAELATAAGQVDILVNCAGMLGHGPFLDTDSGEWPRVWELNVHALMCVSQAVGRGMRKRRSGHII</sequence>
<dbReference type="Pfam" id="PF00106">
    <property type="entry name" value="adh_short"/>
    <property type="match status" value="1"/>
</dbReference>
<evidence type="ECO:0000313" key="3">
    <source>
        <dbReference type="EMBL" id="SVC70296.1"/>
    </source>
</evidence>
<accession>A0A382PAL4</accession>
<comment type="similarity">
    <text evidence="1">Belongs to the short-chain dehydrogenases/reductases (SDR) family.</text>
</comment>
<evidence type="ECO:0000256" key="2">
    <source>
        <dbReference type="ARBA" id="ARBA00023002"/>
    </source>
</evidence>
<dbReference type="PRINTS" id="PR00081">
    <property type="entry name" value="GDHRDH"/>
</dbReference>
<reference evidence="3" key="1">
    <citation type="submission" date="2018-05" db="EMBL/GenBank/DDBJ databases">
        <authorList>
            <person name="Lanie J.A."/>
            <person name="Ng W.-L."/>
            <person name="Kazmierczak K.M."/>
            <person name="Andrzejewski T.M."/>
            <person name="Davidsen T.M."/>
            <person name="Wayne K.J."/>
            <person name="Tettelin H."/>
            <person name="Glass J.I."/>
            <person name="Rusch D."/>
            <person name="Podicherti R."/>
            <person name="Tsui H.-C.T."/>
            <person name="Winkler M.E."/>
        </authorList>
    </citation>
    <scope>NUCLEOTIDE SEQUENCE</scope>
</reference>
<dbReference type="PANTHER" id="PTHR44196:SF1">
    <property type="entry name" value="DEHYDROGENASE_REDUCTASE SDR FAMILY MEMBER 7B"/>
    <property type="match status" value="1"/>
</dbReference>
<dbReference type="GO" id="GO:0016491">
    <property type="term" value="F:oxidoreductase activity"/>
    <property type="evidence" value="ECO:0007669"/>
    <property type="project" value="UniProtKB-KW"/>
</dbReference>
<feature type="non-terminal residue" evidence="3">
    <location>
        <position position="134"/>
    </location>
</feature>
<evidence type="ECO:0008006" key="4">
    <source>
        <dbReference type="Google" id="ProtNLM"/>
    </source>
</evidence>
<keyword evidence="2" id="KW-0560">Oxidoreductase</keyword>
<dbReference type="Gene3D" id="3.40.50.720">
    <property type="entry name" value="NAD(P)-binding Rossmann-like Domain"/>
    <property type="match status" value="1"/>
</dbReference>
<dbReference type="InterPro" id="IPR002347">
    <property type="entry name" value="SDR_fam"/>
</dbReference>
<dbReference type="AlphaFoldDB" id="A0A382PAL4"/>
<evidence type="ECO:0000256" key="1">
    <source>
        <dbReference type="ARBA" id="ARBA00006484"/>
    </source>
</evidence>
<organism evidence="3">
    <name type="scientific">marine metagenome</name>
    <dbReference type="NCBI Taxonomy" id="408172"/>
    <lineage>
        <taxon>unclassified sequences</taxon>
        <taxon>metagenomes</taxon>
        <taxon>ecological metagenomes</taxon>
    </lineage>
</organism>
<dbReference type="InterPro" id="IPR036291">
    <property type="entry name" value="NAD(P)-bd_dom_sf"/>
</dbReference>
<protein>
    <recommendedName>
        <fullName evidence="4">Oxidoreductase</fullName>
    </recommendedName>
</protein>